<dbReference type="CDD" id="cd10536">
    <property type="entry name" value="SET_SMYD4"/>
    <property type="match status" value="1"/>
</dbReference>
<evidence type="ECO:0000256" key="19">
    <source>
        <dbReference type="PIRSR" id="PIRSR601461-1"/>
    </source>
</evidence>
<protein>
    <recommendedName>
        <fullName evidence="17">Protein-lysine N-methyltransferase SMYD4</fullName>
    </recommendedName>
    <alternativeName>
        <fullName evidence="18">SET and MYND domain-containing protein 4</fullName>
    </alternativeName>
</protein>
<evidence type="ECO:0000259" key="26">
    <source>
        <dbReference type="PROSITE" id="PS51767"/>
    </source>
</evidence>
<dbReference type="GO" id="GO:0032259">
    <property type="term" value="P:methylation"/>
    <property type="evidence" value="ECO:0007669"/>
    <property type="project" value="UniProtKB-KW"/>
</dbReference>
<dbReference type="PROSITE" id="PS01360">
    <property type="entry name" value="ZF_MYND_1"/>
    <property type="match status" value="1"/>
</dbReference>
<dbReference type="InterPro" id="IPR011990">
    <property type="entry name" value="TPR-like_helical_dom_sf"/>
</dbReference>
<sequence length="1160" mass="128463">MRTPAIQLLLPLLLLLPALTTSALHRVPLRKVEGHRTLRDIRRSHDFAKARYGTKEDIVDLDNFQDAQYYGPINIGTPGQTFKVIFDTGSSNLWVPSEECLILNLACQLHNRYDSSLSSTYTANGTDFNIEYGSGALRGFLSSDNVEISGLTAVGQTFAEATEEPGVAFVAGQFDGIMGMAFTEISVMGIPTVFDTLVAQGAVDEPVFSFYLNHHLNEDLGGELVLGGSDPNHYEGEFHYVPVSRVGYWQATAEAIKIGGVAKPFCNPCETIVDTGTSLIIGPKEEVHDIMQDFGAIQFIVPGEYLINCNKVADMPITTFTLNGMDFDITGPELVIENVDPNTGTRTCIVGIMGINLGSIEAWILGDPFIARWYTEFDAYQGPTVTHTTWIVNNYCVFNIITLSHQMETFNCQPLLDRLTLVMVRTGALSEFSKRETPLEKIKYCLEAKVLYEPDFRINIREEIQNLLEVLYDRCDGHGKCEKSAVDAKIKGSKAYMKKRDGEALSKYNECLRMAPPDSPTLPIAFANRSAVLVQMAKYEDALHDLDRAEVAGYPSSLQHKLLARRIKCHTAIGQLEEAREALQRLKNMPLLPNIKEKVDKEVAELEAALAAPEPAHSNPTQVLPTVPGMVGGENATVKYMTAAFEMGENEKFGRHVVAKEDVAPGSVVMVEKPYAVLLVPDLLTSNCLTCLSPAPLPLPCEGCRDVVYCSEECQREGASGCHRYECRLLHLLSSVGIAHLALRIILITDWDLHCQIRDEKIDAGKVDGTGPNGNYNEGKEGRYRAVYHLMPHLTSCSPEDQLQYCLASIILASAMADRTDFVTDKVEKTVDVASLAAALMRHIAQLVSNAHAVTRVERITNEAGNKVEEVEQKRVASAIYPSASLMNHSCKPNIINNFIGDLLVIRTIEDVKEGDQIYNCYGPHYCRQTREDRQASLRQQYFFTCKCYPCTQPQYMRQEAVWNGVQCESCGGVASWVGGDAEENEDASENDGSEERRSVLFCIHCHKLQGPSTFLTQACAKVSSLLESGEEALKKSATDRAVELLKGALGAGAGVYQRGNHTMTRVRDMLAAALVAHGDYERSCEELHECLKVTEDRYGSQSVELAHELLKFSDVLNLAIAKSGKAKRYEEELKTVQKRTDQIFRLNYGAEWKLYLGTE</sequence>
<dbReference type="InterPro" id="IPR001969">
    <property type="entry name" value="Aspartic_peptidase_AS"/>
</dbReference>
<dbReference type="GO" id="GO:0005737">
    <property type="term" value="C:cytoplasm"/>
    <property type="evidence" value="ECO:0007669"/>
    <property type="project" value="UniProtKB-SubCell"/>
</dbReference>
<comment type="similarity">
    <text evidence="3 22">Belongs to the peptidase A1 family.</text>
</comment>
<keyword evidence="5" id="KW-0489">Methyltransferase</keyword>
<feature type="domain" description="MYND-type" evidence="25">
    <location>
        <begin position="688"/>
        <end position="727"/>
    </location>
</feature>
<comment type="caution">
    <text evidence="27">The sequence shown here is derived from an EMBL/GenBank/DDBJ whole genome shotgun (WGS) entry which is preliminary data.</text>
</comment>
<evidence type="ECO:0000256" key="23">
    <source>
        <dbReference type="SAM" id="SignalP"/>
    </source>
</evidence>
<feature type="signal peptide" evidence="23">
    <location>
        <begin position="1"/>
        <end position="23"/>
    </location>
</feature>
<keyword evidence="14" id="KW-0539">Nucleus</keyword>
<evidence type="ECO:0000256" key="17">
    <source>
        <dbReference type="ARBA" id="ARBA00093635"/>
    </source>
</evidence>
<dbReference type="Pfam" id="PF00856">
    <property type="entry name" value="SET"/>
    <property type="match status" value="1"/>
</dbReference>
<comment type="function">
    <text evidence="16">Protein-lysine N-methyltransferase. Monomethylates PRMT5, modulating its transcriptional activity. May also act as a histone methyltransferase. Plays a critical role in cardiac development. Acts as a key epigenetic regulator of gene expression during cardiac development via its dual activities as a methyltransferase and negative regulator of HDAC1.</text>
</comment>
<feature type="disulfide bond" evidence="20">
    <location>
        <begin position="100"/>
        <end position="107"/>
    </location>
</feature>
<dbReference type="GO" id="GO:0008170">
    <property type="term" value="F:N-methyltransferase activity"/>
    <property type="evidence" value="ECO:0007669"/>
    <property type="project" value="UniProtKB-ARBA"/>
</dbReference>
<evidence type="ECO:0000313" key="28">
    <source>
        <dbReference type="Proteomes" id="UP001292094"/>
    </source>
</evidence>
<evidence type="ECO:0000256" key="1">
    <source>
        <dbReference type="ARBA" id="ARBA00004123"/>
    </source>
</evidence>
<name>A0AAE1PSM1_9EUCA</name>
<evidence type="ECO:0000256" key="8">
    <source>
        <dbReference type="ARBA" id="ARBA00022691"/>
    </source>
</evidence>
<feature type="disulfide bond" evidence="20">
    <location>
        <begin position="309"/>
        <end position="348"/>
    </location>
</feature>
<dbReference type="SUPFAM" id="SSF82199">
    <property type="entry name" value="SET domain"/>
    <property type="match status" value="1"/>
</dbReference>
<evidence type="ECO:0000256" key="11">
    <source>
        <dbReference type="ARBA" id="ARBA00022771"/>
    </source>
</evidence>
<evidence type="ECO:0000313" key="27">
    <source>
        <dbReference type="EMBL" id="KAK4312584.1"/>
    </source>
</evidence>
<feature type="chain" id="PRO_5042252654" description="Protein-lysine N-methyltransferase SMYD4" evidence="23">
    <location>
        <begin position="24"/>
        <end position="1160"/>
    </location>
</feature>
<keyword evidence="4" id="KW-0963">Cytoplasm</keyword>
<evidence type="ECO:0000256" key="14">
    <source>
        <dbReference type="ARBA" id="ARBA00023242"/>
    </source>
</evidence>
<organism evidence="27 28">
    <name type="scientific">Petrolisthes manimaculis</name>
    <dbReference type="NCBI Taxonomy" id="1843537"/>
    <lineage>
        <taxon>Eukaryota</taxon>
        <taxon>Metazoa</taxon>
        <taxon>Ecdysozoa</taxon>
        <taxon>Arthropoda</taxon>
        <taxon>Crustacea</taxon>
        <taxon>Multicrustacea</taxon>
        <taxon>Malacostraca</taxon>
        <taxon>Eumalacostraca</taxon>
        <taxon>Eucarida</taxon>
        <taxon>Decapoda</taxon>
        <taxon>Pleocyemata</taxon>
        <taxon>Anomura</taxon>
        <taxon>Galatheoidea</taxon>
        <taxon>Porcellanidae</taxon>
        <taxon>Petrolisthes</taxon>
    </lineage>
</organism>
<keyword evidence="10 22" id="KW-0064">Aspartyl protease</keyword>
<dbReference type="InterPro" id="IPR044421">
    <property type="entry name" value="SMYD4_SET"/>
</dbReference>
<evidence type="ECO:0000259" key="24">
    <source>
        <dbReference type="PROSITE" id="PS50280"/>
    </source>
</evidence>
<dbReference type="PROSITE" id="PS50280">
    <property type="entry name" value="SET"/>
    <property type="match status" value="1"/>
</dbReference>
<dbReference type="Gene3D" id="2.60.40.1960">
    <property type="match status" value="1"/>
</dbReference>
<feature type="domain" description="SET" evidence="24">
    <location>
        <begin position="643"/>
        <end position="923"/>
    </location>
</feature>
<dbReference type="InterPro" id="IPR046341">
    <property type="entry name" value="SET_dom_sf"/>
</dbReference>
<dbReference type="GO" id="GO:0005634">
    <property type="term" value="C:nucleus"/>
    <property type="evidence" value="ECO:0007669"/>
    <property type="project" value="UniProtKB-SubCell"/>
</dbReference>
<feature type="domain" description="Peptidase A1" evidence="26">
    <location>
        <begin position="69"/>
        <end position="388"/>
    </location>
</feature>
<evidence type="ECO:0000256" key="12">
    <source>
        <dbReference type="ARBA" id="ARBA00022801"/>
    </source>
</evidence>
<dbReference type="Gene3D" id="1.25.40.10">
    <property type="entry name" value="Tetratricopeptide repeat domain"/>
    <property type="match status" value="2"/>
</dbReference>
<dbReference type="GO" id="GO:0008757">
    <property type="term" value="F:S-adenosylmethionine-dependent methyltransferase activity"/>
    <property type="evidence" value="ECO:0007669"/>
    <property type="project" value="UniProtKB-ARBA"/>
</dbReference>
<evidence type="ECO:0000259" key="25">
    <source>
        <dbReference type="PROSITE" id="PS50865"/>
    </source>
</evidence>
<accession>A0AAE1PSM1</accession>
<dbReference type="GO" id="GO:0006508">
    <property type="term" value="P:proteolysis"/>
    <property type="evidence" value="ECO:0007669"/>
    <property type="project" value="UniProtKB-KW"/>
</dbReference>
<keyword evidence="6 22" id="KW-0645">Protease</keyword>
<evidence type="ECO:0000256" key="20">
    <source>
        <dbReference type="PIRSR" id="PIRSR601461-2"/>
    </source>
</evidence>
<comment type="catalytic activity">
    <reaction evidence="15">
        <text>L-lysyl-[protein] + S-adenosyl-L-methionine = N(6)-methyl-L-lysyl-[protein] + S-adenosyl-L-homocysteine + H(+)</text>
        <dbReference type="Rhea" id="RHEA:51736"/>
        <dbReference type="Rhea" id="RHEA-COMP:9752"/>
        <dbReference type="Rhea" id="RHEA-COMP:13053"/>
        <dbReference type="ChEBI" id="CHEBI:15378"/>
        <dbReference type="ChEBI" id="CHEBI:29969"/>
        <dbReference type="ChEBI" id="CHEBI:57856"/>
        <dbReference type="ChEBI" id="CHEBI:59789"/>
        <dbReference type="ChEBI" id="CHEBI:61929"/>
    </reaction>
</comment>
<dbReference type="InterPro" id="IPR052097">
    <property type="entry name" value="SET-MYND_domain_protein"/>
</dbReference>
<reference evidence="27" key="1">
    <citation type="submission" date="2023-11" db="EMBL/GenBank/DDBJ databases">
        <title>Genome assemblies of two species of porcelain crab, Petrolisthes cinctipes and Petrolisthes manimaculis (Anomura: Porcellanidae).</title>
        <authorList>
            <person name="Angst P."/>
        </authorList>
    </citation>
    <scope>NUCLEOTIDE SEQUENCE</scope>
    <source>
        <strain evidence="27">PB745_02</strain>
        <tissue evidence="27">Gill</tissue>
    </source>
</reference>
<dbReference type="Proteomes" id="UP001292094">
    <property type="component" value="Unassembled WGS sequence"/>
</dbReference>
<evidence type="ECO:0000256" key="13">
    <source>
        <dbReference type="ARBA" id="ARBA00022833"/>
    </source>
</evidence>
<keyword evidence="7" id="KW-0808">Transferase</keyword>
<evidence type="ECO:0000256" key="15">
    <source>
        <dbReference type="ARBA" id="ARBA00048985"/>
    </source>
</evidence>
<dbReference type="PANTHER" id="PTHR46165">
    <property type="entry name" value="SET AND MYND DOMAIN-CONTAINING PROTEIN 4"/>
    <property type="match status" value="1"/>
</dbReference>
<feature type="active site" evidence="19">
    <location>
        <position position="274"/>
    </location>
</feature>
<gene>
    <name evidence="27" type="ORF">Pmani_015995</name>
</gene>
<dbReference type="SUPFAM" id="SSF48452">
    <property type="entry name" value="TPR-like"/>
    <property type="match status" value="1"/>
</dbReference>
<evidence type="ECO:0000256" key="5">
    <source>
        <dbReference type="ARBA" id="ARBA00022603"/>
    </source>
</evidence>
<dbReference type="SMART" id="SM00317">
    <property type="entry name" value="SET"/>
    <property type="match status" value="1"/>
</dbReference>
<dbReference type="InterPro" id="IPR033121">
    <property type="entry name" value="PEPTIDASE_A1"/>
</dbReference>
<evidence type="ECO:0000256" key="18">
    <source>
        <dbReference type="ARBA" id="ARBA00093680"/>
    </source>
</evidence>
<evidence type="ECO:0000256" key="7">
    <source>
        <dbReference type="ARBA" id="ARBA00022679"/>
    </source>
</evidence>
<evidence type="ECO:0000256" key="21">
    <source>
        <dbReference type="PROSITE-ProRule" id="PRU00134"/>
    </source>
</evidence>
<dbReference type="GO" id="GO:0004190">
    <property type="term" value="F:aspartic-type endopeptidase activity"/>
    <property type="evidence" value="ECO:0007669"/>
    <property type="project" value="UniProtKB-KW"/>
</dbReference>
<dbReference type="FunFam" id="2.40.70.10:FF:000115">
    <property type="entry name" value="Lysosomal aspartic protease"/>
    <property type="match status" value="1"/>
</dbReference>
<dbReference type="SUPFAM" id="SSF50630">
    <property type="entry name" value="Acid proteases"/>
    <property type="match status" value="1"/>
</dbReference>
<dbReference type="PROSITE" id="PS51767">
    <property type="entry name" value="PEPTIDASE_A1"/>
    <property type="match status" value="1"/>
</dbReference>
<keyword evidence="23" id="KW-0732">Signal</keyword>
<evidence type="ECO:0000256" key="10">
    <source>
        <dbReference type="ARBA" id="ARBA00022750"/>
    </source>
</evidence>
<evidence type="ECO:0000256" key="4">
    <source>
        <dbReference type="ARBA" id="ARBA00022490"/>
    </source>
</evidence>
<dbReference type="SUPFAM" id="SSF144232">
    <property type="entry name" value="HIT/MYND zinc finger-like"/>
    <property type="match status" value="1"/>
</dbReference>
<evidence type="ECO:0000256" key="2">
    <source>
        <dbReference type="ARBA" id="ARBA00004496"/>
    </source>
</evidence>
<evidence type="ECO:0000256" key="6">
    <source>
        <dbReference type="ARBA" id="ARBA00022670"/>
    </source>
</evidence>
<dbReference type="GO" id="GO:0008270">
    <property type="term" value="F:zinc ion binding"/>
    <property type="evidence" value="ECO:0007669"/>
    <property type="project" value="UniProtKB-KW"/>
</dbReference>
<dbReference type="Pfam" id="PF00026">
    <property type="entry name" value="Asp"/>
    <property type="match status" value="1"/>
</dbReference>
<dbReference type="InterPro" id="IPR021109">
    <property type="entry name" value="Peptidase_aspartic_dom_sf"/>
</dbReference>
<evidence type="ECO:0000256" key="9">
    <source>
        <dbReference type="ARBA" id="ARBA00022723"/>
    </source>
</evidence>
<keyword evidence="20" id="KW-1015">Disulfide bond</keyword>
<evidence type="ECO:0000256" key="16">
    <source>
        <dbReference type="ARBA" id="ARBA00093423"/>
    </source>
</evidence>
<dbReference type="Gene3D" id="2.40.70.10">
    <property type="entry name" value="Acid Proteases"/>
    <property type="match status" value="2"/>
</dbReference>
<dbReference type="AlphaFoldDB" id="A0AAE1PSM1"/>
<proteinExistence type="inferred from homology"/>
<dbReference type="InterPro" id="IPR002893">
    <property type="entry name" value="Znf_MYND"/>
</dbReference>
<dbReference type="EMBL" id="JAWZYT010001397">
    <property type="protein sequence ID" value="KAK4312584.1"/>
    <property type="molecule type" value="Genomic_DNA"/>
</dbReference>
<dbReference type="PROSITE" id="PS00141">
    <property type="entry name" value="ASP_PROTEASE"/>
    <property type="match status" value="1"/>
</dbReference>
<dbReference type="GO" id="GO:0042826">
    <property type="term" value="F:histone deacetylase binding"/>
    <property type="evidence" value="ECO:0007669"/>
    <property type="project" value="TreeGrafter"/>
</dbReference>
<keyword evidence="9" id="KW-0479">Metal-binding</keyword>
<dbReference type="PRINTS" id="PR00792">
    <property type="entry name" value="PEPSIN"/>
</dbReference>
<feature type="active site" evidence="19">
    <location>
        <position position="87"/>
    </location>
</feature>
<keyword evidence="12 22" id="KW-0378">Hydrolase</keyword>
<evidence type="ECO:0000256" key="22">
    <source>
        <dbReference type="RuleBase" id="RU000454"/>
    </source>
</evidence>
<dbReference type="InterPro" id="IPR001461">
    <property type="entry name" value="Aspartic_peptidase_A1"/>
</dbReference>
<keyword evidence="13" id="KW-0862">Zinc</keyword>
<evidence type="ECO:0000256" key="3">
    <source>
        <dbReference type="ARBA" id="ARBA00007447"/>
    </source>
</evidence>
<comment type="subcellular location">
    <subcellularLocation>
        <location evidence="2">Cytoplasm</location>
    </subcellularLocation>
    <subcellularLocation>
        <location evidence="1">Nucleus</location>
    </subcellularLocation>
</comment>
<dbReference type="Gene3D" id="2.170.270.10">
    <property type="entry name" value="SET domain"/>
    <property type="match status" value="1"/>
</dbReference>
<keyword evidence="11 21" id="KW-0863">Zinc-finger</keyword>
<dbReference type="Pfam" id="PF01753">
    <property type="entry name" value="zf-MYND"/>
    <property type="match status" value="1"/>
</dbReference>
<dbReference type="InterPro" id="IPR001214">
    <property type="entry name" value="SET_dom"/>
</dbReference>
<dbReference type="PANTHER" id="PTHR46165:SF2">
    <property type="entry name" value="SET AND MYND DOMAIN-CONTAINING PROTEIN 4"/>
    <property type="match status" value="1"/>
</dbReference>
<dbReference type="PROSITE" id="PS50865">
    <property type="entry name" value="ZF_MYND_2"/>
    <property type="match status" value="1"/>
</dbReference>
<dbReference type="GO" id="GO:0008276">
    <property type="term" value="F:protein methyltransferase activity"/>
    <property type="evidence" value="ECO:0007669"/>
    <property type="project" value="UniProtKB-ARBA"/>
</dbReference>
<keyword evidence="28" id="KW-1185">Reference proteome</keyword>
<keyword evidence="8" id="KW-0949">S-adenosyl-L-methionine</keyword>
<dbReference type="Gene3D" id="6.10.140.2220">
    <property type="match status" value="1"/>
</dbReference>